<dbReference type="NCBIfam" id="TIGR00278">
    <property type="entry name" value="membrane protein insertion efficiency factor YidD"/>
    <property type="match status" value="1"/>
</dbReference>
<dbReference type="PANTHER" id="PTHR33383">
    <property type="entry name" value="MEMBRANE PROTEIN INSERTION EFFICIENCY FACTOR-RELATED"/>
    <property type="match status" value="1"/>
</dbReference>
<organism evidence="2 3">
    <name type="scientific">Flavobacterium ichthyis</name>
    <dbReference type="NCBI Taxonomy" id="2698827"/>
    <lineage>
        <taxon>Bacteria</taxon>
        <taxon>Pseudomonadati</taxon>
        <taxon>Bacteroidota</taxon>
        <taxon>Flavobacteriia</taxon>
        <taxon>Flavobacteriales</taxon>
        <taxon>Flavobacteriaceae</taxon>
        <taxon>Flavobacterium</taxon>
    </lineage>
</organism>
<evidence type="ECO:0000313" key="3">
    <source>
        <dbReference type="Proteomes" id="UP000798602"/>
    </source>
</evidence>
<keyword evidence="1" id="KW-1003">Cell membrane</keyword>
<name>A0ABW9Z9S3_9FLAO</name>
<keyword evidence="3" id="KW-1185">Reference proteome</keyword>
<sequence>MEKLKKITIAPFIFLIRIYQHGISPFLPSACRYSPTCSHYAVEALQKHGLLKGGFLAAKRILSCHPWGGKGYDPVPEKFPKKD</sequence>
<dbReference type="HAMAP" id="MF_00386">
    <property type="entry name" value="UPF0161_YidD"/>
    <property type="match status" value="1"/>
</dbReference>
<gene>
    <name evidence="2" type="primary">yidD</name>
    <name evidence="2" type="ORF">GV828_08925</name>
</gene>
<reference evidence="3" key="1">
    <citation type="submission" date="2020-01" db="EMBL/GenBank/DDBJ databases">
        <title>Sphingomonas sp. strain CSW-10.</title>
        <authorList>
            <person name="Chen W.-M."/>
        </authorList>
    </citation>
    <scope>NUCLEOTIDE SEQUENCE [LARGE SCALE GENOMIC DNA]</scope>
    <source>
        <strain evidence="3">NST-5</strain>
    </source>
</reference>
<comment type="function">
    <text evidence="1">Could be involved in insertion of integral membrane proteins into the membrane.</text>
</comment>
<dbReference type="EMBL" id="JAABLM010000009">
    <property type="protein sequence ID" value="NBL65317.1"/>
    <property type="molecule type" value="Genomic_DNA"/>
</dbReference>
<dbReference type="Pfam" id="PF01809">
    <property type="entry name" value="YidD"/>
    <property type="match status" value="1"/>
</dbReference>
<comment type="similarity">
    <text evidence="1">Belongs to the UPF0161 family.</text>
</comment>
<protein>
    <recommendedName>
        <fullName evidence="1">Putative membrane protein insertion efficiency factor</fullName>
    </recommendedName>
</protein>
<evidence type="ECO:0000256" key="1">
    <source>
        <dbReference type="HAMAP-Rule" id="MF_00386"/>
    </source>
</evidence>
<keyword evidence="1" id="KW-0472">Membrane</keyword>
<accession>A0ABW9Z9S3</accession>
<proteinExistence type="inferred from homology"/>
<dbReference type="InterPro" id="IPR002696">
    <property type="entry name" value="Membr_insert_effic_factor_YidD"/>
</dbReference>
<dbReference type="Proteomes" id="UP000798602">
    <property type="component" value="Unassembled WGS sequence"/>
</dbReference>
<evidence type="ECO:0000313" key="2">
    <source>
        <dbReference type="EMBL" id="NBL65317.1"/>
    </source>
</evidence>
<comment type="subcellular location">
    <subcellularLocation>
        <location evidence="1">Cell membrane</location>
        <topology evidence="1">Peripheral membrane protein</topology>
        <orientation evidence="1">Cytoplasmic side</orientation>
    </subcellularLocation>
</comment>
<dbReference type="SMART" id="SM01234">
    <property type="entry name" value="Haemolytic"/>
    <property type="match status" value="1"/>
</dbReference>
<dbReference type="PANTHER" id="PTHR33383:SF1">
    <property type="entry name" value="MEMBRANE PROTEIN INSERTION EFFICIENCY FACTOR-RELATED"/>
    <property type="match status" value="1"/>
</dbReference>
<dbReference type="RefSeq" id="WP_166537140.1">
    <property type="nucleotide sequence ID" value="NZ_JAABLM010000009.1"/>
</dbReference>
<comment type="caution">
    <text evidence="2">The sequence shown here is derived from an EMBL/GenBank/DDBJ whole genome shotgun (WGS) entry which is preliminary data.</text>
</comment>